<evidence type="ECO:0000313" key="1">
    <source>
        <dbReference type="EMBL" id="KAK7870649.1"/>
    </source>
</evidence>
<name>A0AAN9VSM3_9ORTH</name>
<gene>
    <name evidence="1" type="ORF">R5R35_009141</name>
</gene>
<organism evidence="1 2">
    <name type="scientific">Gryllus longicercus</name>
    <dbReference type="NCBI Taxonomy" id="2509291"/>
    <lineage>
        <taxon>Eukaryota</taxon>
        <taxon>Metazoa</taxon>
        <taxon>Ecdysozoa</taxon>
        <taxon>Arthropoda</taxon>
        <taxon>Hexapoda</taxon>
        <taxon>Insecta</taxon>
        <taxon>Pterygota</taxon>
        <taxon>Neoptera</taxon>
        <taxon>Polyneoptera</taxon>
        <taxon>Orthoptera</taxon>
        <taxon>Ensifera</taxon>
        <taxon>Gryllidea</taxon>
        <taxon>Grylloidea</taxon>
        <taxon>Gryllidae</taxon>
        <taxon>Gryllinae</taxon>
        <taxon>Gryllus</taxon>
    </lineage>
</organism>
<evidence type="ECO:0000313" key="2">
    <source>
        <dbReference type="Proteomes" id="UP001378592"/>
    </source>
</evidence>
<dbReference type="Proteomes" id="UP001378592">
    <property type="component" value="Unassembled WGS sequence"/>
</dbReference>
<reference evidence="1 2" key="1">
    <citation type="submission" date="2024-03" db="EMBL/GenBank/DDBJ databases">
        <title>The genome assembly and annotation of the cricket Gryllus longicercus Weissman &amp; Gray.</title>
        <authorList>
            <person name="Szrajer S."/>
            <person name="Gray D."/>
            <person name="Ylla G."/>
        </authorList>
    </citation>
    <scope>NUCLEOTIDE SEQUENCE [LARGE SCALE GENOMIC DNA]</scope>
    <source>
        <strain evidence="1">DAG 2021-001</strain>
        <tissue evidence="1">Whole body minus gut</tissue>
    </source>
</reference>
<keyword evidence="2" id="KW-1185">Reference proteome</keyword>
<comment type="caution">
    <text evidence="1">The sequence shown here is derived from an EMBL/GenBank/DDBJ whole genome shotgun (WGS) entry which is preliminary data.</text>
</comment>
<sequence>MSFRDHFQTTCSKVYPINLRKETCCLFSCQHPRCWESRIKWFYNKVLLIPGFPYHRSLLYGEILKNSKLFSSADFNAHPYIHTKQEMQPKSVNENHHYLQPLSEKLLHFIEQRRLCQKPCQNINQDLLVHTSNRHIGEFDHRRKKVQQTVVHVYNIP</sequence>
<protein>
    <submittedName>
        <fullName evidence="1">Uncharacterized protein</fullName>
    </submittedName>
</protein>
<dbReference type="EMBL" id="JAZDUA010000055">
    <property type="protein sequence ID" value="KAK7870649.1"/>
    <property type="molecule type" value="Genomic_DNA"/>
</dbReference>
<dbReference type="AlphaFoldDB" id="A0AAN9VSM3"/>
<proteinExistence type="predicted"/>
<accession>A0AAN9VSM3</accession>